<evidence type="ECO:0000259" key="3">
    <source>
        <dbReference type="SMART" id="SM00331"/>
    </source>
</evidence>
<protein>
    <submittedName>
        <fullName evidence="4">Serine/threonine-protein phosphatase</fullName>
    </submittedName>
</protein>
<accession>A0A3M8VRH3</accession>
<keyword evidence="5" id="KW-1185">Reference proteome</keyword>
<gene>
    <name evidence="4" type="ORF">EEJ42_23995</name>
</gene>
<dbReference type="InterPro" id="IPR052016">
    <property type="entry name" value="Bact_Sigma-Reg"/>
</dbReference>
<dbReference type="GO" id="GO:0016791">
    <property type="term" value="F:phosphatase activity"/>
    <property type="evidence" value="ECO:0007669"/>
    <property type="project" value="TreeGrafter"/>
</dbReference>
<dbReference type="RefSeq" id="WP_123102745.1">
    <property type="nucleotide sequence ID" value="NZ_RIBZ01000288.1"/>
</dbReference>
<dbReference type="FunFam" id="3.60.40.10:FF:000058">
    <property type="entry name" value="Stage II sporulation protein E"/>
    <property type="match status" value="1"/>
</dbReference>
<organism evidence="4 5">
    <name type="scientific">Streptomyces botrytidirepellens</name>
    <dbReference type="NCBI Taxonomy" id="2486417"/>
    <lineage>
        <taxon>Bacteria</taxon>
        <taxon>Bacillati</taxon>
        <taxon>Actinomycetota</taxon>
        <taxon>Actinomycetes</taxon>
        <taxon>Kitasatosporales</taxon>
        <taxon>Streptomycetaceae</taxon>
        <taxon>Streptomyces</taxon>
    </lineage>
</organism>
<feature type="transmembrane region" description="Helical" evidence="2">
    <location>
        <begin position="59"/>
        <end position="81"/>
    </location>
</feature>
<feature type="domain" description="PPM-type phosphatase" evidence="3">
    <location>
        <begin position="144"/>
        <end position="367"/>
    </location>
</feature>
<keyword evidence="1" id="KW-0378">Hydrolase</keyword>
<dbReference type="SMART" id="SM00331">
    <property type="entry name" value="PP2C_SIG"/>
    <property type="match status" value="1"/>
</dbReference>
<evidence type="ECO:0000313" key="4">
    <source>
        <dbReference type="EMBL" id="RNG20328.1"/>
    </source>
</evidence>
<name>A0A3M8VRH3_9ACTN</name>
<proteinExistence type="predicted"/>
<reference evidence="4 5" key="1">
    <citation type="submission" date="2018-11" db="EMBL/GenBank/DDBJ databases">
        <title>The Potential of Streptomyces as Biocontrol Agents against the Tomato grey mould, Botrytis cinerea (Gray mold) Frontiers in Microbiology.</title>
        <authorList>
            <person name="Li D."/>
        </authorList>
    </citation>
    <scope>NUCLEOTIDE SEQUENCE [LARGE SCALE GENOMIC DNA]</scope>
    <source>
        <strain evidence="4 5">NEAU-LD23</strain>
    </source>
</reference>
<comment type="caution">
    <text evidence="4">The sequence shown here is derived from an EMBL/GenBank/DDBJ whole genome shotgun (WGS) entry which is preliminary data.</text>
</comment>
<evidence type="ECO:0000256" key="2">
    <source>
        <dbReference type="SAM" id="Phobius"/>
    </source>
</evidence>
<dbReference type="Gene3D" id="3.60.40.10">
    <property type="entry name" value="PPM-type phosphatase domain"/>
    <property type="match status" value="1"/>
</dbReference>
<keyword evidence="2" id="KW-1133">Transmembrane helix</keyword>
<dbReference type="InterPro" id="IPR036457">
    <property type="entry name" value="PPM-type-like_dom_sf"/>
</dbReference>
<sequence length="372" mass="39448">MDIRQGPAELGRPGQQGRRALVAIPLALIVLIVLGDVFGPASVRLSPLLIAAPAMTASFAGPLLTGSIGLVAVGAQLGINAGQDRLTAPNRMAELFTLVLVSALIVLFRTVLDRHARELTRVRAVADVAQKVLLRPLPDRVGPLRIASVYLAAEPGAEIGGDLYAAARTSYGTRLIIGDVRGSGLTAVADASLVLGAFRAIAHWPVPLPELVAHLDAALSAERTEPADRAPGAGESFVTAAVLEIPDDQPVVRMVNCGHPPPFLLRDSTIKALEGRAPALPLGLGHLAAGRYRVEDYPFEPGDLLLLYTDGVIEARDADGTFYPLTERLHTWDGEGPRGFVDHLRRDLLAHIGGHQGDDAALVVLERRHPES</sequence>
<dbReference type="EMBL" id="RIBZ01000288">
    <property type="protein sequence ID" value="RNG20328.1"/>
    <property type="molecule type" value="Genomic_DNA"/>
</dbReference>
<keyword evidence="2" id="KW-0812">Transmembrane</keyword>
<dbReference type="AlphaFoldDB" id="A0A3M8VRH3"/>
<feature type="transmembrane region" description="Helical" evidence="2">
    <location>
        <begin position="93"/>
        <end position="112"/>
    </location>
</feature>
<evidence type="ECO:0000313" key="5">
    <source>
        <dbReference type="Proteomes" id="UP000275401"/>
    </source>
</evidence>
<keyword evidence="2" id="KW-0472">Membrane</keyword>
<dbReference type="InterPro" id="IPR001932">
    <property type="entry name" value="PPM-type_phosphatase-like_dom"/>
</dbReference>
<dbReference type="Proteomes" id="UP000275401">
    <property type="component" value="Unassembled WGS sequence"/>
</dbReference>
<evidence type="ECO:0000256" key="1">
    <source>
        <dbReference type="ARBA" id="ARBA00022801"/>
    </source>
</evidence>
<feature type="transmembrane region" description="Helical" evidence="2">
    <location>
        <begin position="20"/>
        <end position="39"/>
    </location>
</feature>
<dbReference type="PANTHER" id="PTHR43156:SF2">
    <property type="entry name" value="STAGE II SPORULATION PROTEIN E"/>
    <property type="match status" value="1"/>
</dbReference>
<dbReference type="Pfam" id="PF07228">
    <property type="entry name" value="SpoIIE"/>
    <property type="match status" value="1"/>
</dbReference>
<dbReference type="SUPFAM" id="SSF81606">
    <property type="entry name" value="PP2C-like"/>
    <property type="match status" value="1"/>
</dbReference>
<dbReference type="PANTHER" id="PTHR43156">
    <property type="entry name" value="STAGE II SPORULATION PROTEIN E-RELATED"/>
    <property type="match status" value="1"/>
</dbReference>